<dbReference type="Pfam" id="PF17919">
    <property type="entry name" value="RT_RNaseH_2"/>
    <property type="match status" value="1"/>
</dbReference>
<feature type="domain" description="Reverse transcriptase" evidence="3">
    <location>
        <begin position="230"/>
        <end position="363"/>
    </location>
</feature>
<name>A0A7H4LME4_WHEAT</name>
<dbReference type="InterPro" id="IPR002156">
    <property type="entry name" value="RNaseH_domain"/>
</dbReference>
<accession>A0A7H4LME4</accession>
<dbReference type="InterPro" id="IPR021109">
    <property type="entry name" value="Peptidase_aspartic_dom_sf"/>
</dbReference>
<organism evidence="6 7">
    <name type="scientific">Triticum aestivum</name>
    <name type="common">Wheat</name>
    <dbReference type="NCBI Taxonomy" id="4565"/>
    <lineage>
        <taxon>Eukaryota</taxon>
        <taxon>Viridiplantae</taxon>
        <taxon>Streptophyta</taxon>
        <taxon>Embryophyta</taxon>
        <taxon>Tracheophyta</taxon>
        <taxon>Spermatophyta</taxon>
        <taxon>Magnoliopsida</taxon>
        <taxon>Liliopsida</taxon>
        <taxon>Poales</taxon>
        <taxon>Poaceae</taxon>
        <taxon>BOP clade</taxon>
        <taxon>Pooideae</taxon>
        <taxon>Triticodae</taxon>
        <taxon>Triticeae</taxon>
        <taxon>Triticinae</taxon>
        <taxon>Triticum</taxon>
    </lineage>
</organism>
<feature type="domain" description="Reverse transcriptase/retrotransposon-derived protein RNase H-like" evidence="5">
    <location>
        <begin position="388"/>
        <end position="482"/>
    </location>
</feature>
<dbReference type="Gene3D" id="3.10.10.10">
    <property type="entry name" value="HIV Type 1 Reverse Transcriptase, subunit A, domain 1"/>
    <property type="match status" value="1"/>
</dbReference>
<keyword evidence="1" id="KW-0233">DNA recombination</keyword>
<dbReference type="AlphaFoldDB" id="A0A7H4LME4"/>
<dbReference type="CDD" id="cd00303">
    <property type="entry name" value="retropepsin_like"/>
    <property type="match status" value="1"/>
</dbReference>
<dbReference type="GO" id="GO:0003676">
    <property type="term" value="F:nucleic acid binding"/>
    <property type="evidence" value="ECO:0007669"/>
    <property type="project" value="InterPro"/>
</dbReference>
<dbReference type="Pfam" id="PF00078">
    <property type="entry name" value="RVT_1"/>
    <property type="match status" value="1"/>
</dbReference>
<dbReference type="PANTHER" id="PTHR48475:SF1">
    <property type="entry name" value="RNASE H TYPE-1 DOMAIN-CONTAINING PROTEIN"/>
    <property type="match status" value="1"/>
</dbReference>
<sequence>MHWSEKPISWSRADHPEVMPSPGSYAFVLDATFATERRVARFSRVLIDGGSSINILYRDTMEKLGIKQRLLQPSRTVFHGIVPGLSCSPIGKTQIDVLFGDKDHFRREPVWFEVVDLESPYHALLGRPALAKFMAVPHYAYLKMKMPSTKGILTIVGDYKKSFACTADSSRLAESLVITAEKWLLDRVVAMAGKQPEMSPNPKELEAEGSFKPAKETKKITLDPEHPESLNKACPKDPFALPRIDQVIDSTAGCELLSFLDAYSRYHQIKLNPADRLKTSFITPFGAFCYLTMTFGLRNVGATFQHCMQKCLLKQLGRNAHVYVDDVVVKTEKCDTLLEDLKETFENLHRFQIKLNSKKCISGVLAGQLLGFLVSERGIECNPVKIKANKAFLQLKKMLTTPPVLAAPTDKEPMLLYIAATSRVVSTVIVVERKEEGKAQPVQRPVYYLSEVLSTSNQKVCYDMHFATKKLKSYLQEHPITVVCTAPLGEIIGSRDDSGRVAKWAIDLALYTIHYQPRTAIKSQALADFLIDWAETQYLPPAPDSTHWRMHFDGSKMRTSMGAGIVLTSPKGDKLRYVLQIHFAASNNVAEYEALIHGLRLARERGIRRILCYGDSDLVVQQSFGDWDTKDANMASYRFLVQQLSGYFERWSSSMCQGMTMSKRMLWHGPAPPGKRYQPASHCNASSSCLSSRRQNQTPSSCRPLLG</sequence>
<evidence type="ECO:0000256" key="1">
    <source>
        <dbReference type="ARBA" id="ARBA00023172"/>
    </source>
</evidence>
<dbReference type="InterPro" id="IPR000477">
    <property type="entry name" value="RT_dom"/>
</dbReference>
<dbReference type="SUPFAM" id="SSF53098">
    <property type="entry name" value="Ribonuclease H-like"/>
    <property type="match status" value="1"/>
</dbReference>
<dbReference type="GO" id="GO:0006310">
    <property type="term" value="P:DNA recombination"/>
    <property type="evidence" value="ECO:0007669"/>
    <property type="project" value="UniProtKB-KW"/>
</dbReference>
<dbReference type="Proteomes" id="UP000280104">
    <property type="component" value="Chromosome II"/>
</dbReference>
<evidence type="ECO:0000313" key="6">
    <source>
        <dbReference type="EMBL" id="SPT19782.1"/>
    </source>
</evidence>
<feature type="region of interest" description="Disordered" evidence="2">
    <location>
        <begin position="687"/>
        <end position="707"/>
    </location>
</feature>
<protein>
    <submittedName>
        <fullName evidence="6">Uncharacterized protein</fullName>
    </submittedName>
</protein>
<gene>
    <name evidence="6" type="ORF">CAMPLR22A2D_LOCUS4407</name>
</gene>
<dbReference type="PANTHER" id="PTHR48475">
    <property type="entry name" value="RIBONUCLEASE H"/>
    <property type="match status" value="1"/>
</dbReference>
<dbReference type="InterPro" id="IPR043502">
    <property type="entry name" value="DNA/RNA_pol_sf"/>
</dbReference>
<dbReference type="Pfam" id="PF13456">
    <property type="entry name" value="RVT_3"/>
    <property type="match status" value="1"/>
</dbReference>
<dbReference type="Gene3D" id="3.30.70.270">
    <property type="match status" value="1"/>
</dbReference>
<dbReference type="CDD" id="cd01647">
    <property type="entry name" value="RT_LTR"/>
    <property type="match status" value="1"/>
</dbReference>
<evidence type="ECO:0000313" key="7">
    <source>
        <dbReference type="Proteomes" id="UP000280104"/>
    </source>
</evidence>
<evidence type="ECO:0000259" key="3">
    <source>
        <dbReference type="Pfam" id="PF00078"/>
    </source>
</evidence>
<evidence type="ECO:0000259" key="4">
    <source>
        <dbReference type="Pfam" id="PF13456"/>
    </source>
</evidence>
<proteinExistence type="predicted"/>
<evidence type="ECO:0000259" key="5">
    <source>
        <dbReference type="Pfam" id="PF17919"/>
    </source>
</evidence>
<dbReference type="Gene3D" id="2.40.70.10">
    <property type="entry name" value="Acid Proteases"/>
    <property type="match status" value="1"/>
</dbReference>
<dbReference type="InterPro" id="IPR041577">
    <property type="entry name" value="RT_RNaseH_2"/>
</dbReference>
<feature type="compositionally biased region" description="Low complexity" evidence="2">
    <location>
        <begin position="687"/>
        <end position="697"/>
    </location>
</feature>
<dbReference type="InterPro" id="IPR043128">
    <property type="entry name" value="Rev_trsase/Diguanyl_cyclase"/>
</dbReference>
<dbReference type="CDD" id="cd09279">
    <property type="entry name" value="RNase_HI_like"/>
    <property type="match status" value="1"/>
</dbReference>
<evidence type="ECO:0000256" key="2">
    <source>
        <dbReference type="SAM" id="MobiDB-lite"/>
    </source>
</evidence>
<dbReference type="InterPro" id="IPR012337">
    <property type="entry name" value="RNaseH-like_sf"/>
</dbReference>
<dbReference type="InterPro" id="IPR036397">
    <property type="entry name" value="RNaseH_sf"/>
</dbReference>
<dbReference type="EMBL" id="LS480641">
    <property type="protein sequence ID" value="SPT19782.1"/>
    <property type="molecule type" value="Genomic_DNA"/>
</dbReference>
<dbReference type="SUPFAM" id="SSF56672">
    <property type="entry name" value="DNA/RNA polymerases"/>
    <property type="match status" value="1"/>
</dbReference>
<dbReference type="Gene3D" id="3.30.420.10">
    <property type="entry name" value="Ribonuclease H-like superfamily/Ribonuclease H"/>
    <property type="match status" value="1"/>
</dbReference>
<dbReference type="GO" id="GO:0004523">
    <property type="term" value="F:RNA-DNA hybrid ribonuclease activity"/>
    <property type="evidence" value="ECO:0007669"/>
    <property type="project" value="InterPro"/>
</dbReference>
<feature type="domain" description="RNase H type-1" evidence="4">
    <location>
        <begin position="552"/>
        <end position="649"/>
    </location>
</feature>
<reference evidence="6 7" key="1">
    <citation type="submission" date="2018-05" db="EMBL/GenBank/DDBJ databases">
        <authorList>
            <person name="Thind KAUR A."/>
        </authorList>
    </citation>
    <scope>NUCLEOTIDE SEQUENCE [LARGE SCALE GENOMIC DNA]</scope>
</reference>